<dbReference type="PROSITE" id="PS51257">
    <property type="entry name" value="PROKAR_LIPOPROTEIN"/>
    <property type="match status" value="1"/>
</dbReference>
<evidence type="ECO:0000313" key="2">
    <source>
        <dbReference type="Proteomes" id="UP000183794"/>
    </source>
</evidence>
<dbReference type="PATRIC" id="fig|80854.5.peg.2390"/>
<reference evidence="1 2" key="1">
    <citation type="submission" date="2016-11" db="EMBL/GenBank/DDBJ databases">
        <authorList>
            <person name="Jaros S."/>
            <person name="Januszkiewicz K."/>
            <person name="Wedrychowicz H."/>
        </authorList>
    </citation>
    <scope>NUCLEOTIDE SEQUENCE [LARGE SCALE GENOMIC DNA]</scope>
    <source>
        <strain evidence="1">NVI 5450</strain>
    </source>
</reference>
<gene>
    <name evidence="1" type="ORF">NVI5450_3914</name>
</gene>
<evidence type="ECO:0000313" key="1">
    <source>
        <dbReference type="EMBL" id="SGZ13206.1"/>
    </source>
</evidence>
<dbReference type="AlphaFoldDB" id="A0A090K8N5"/>
<proteinExistence type="predicted"/>
<dbReference type="Proteomes" id="UP000183794">
    <property type="component" value="Unassembled WGS sequence"/>
</dbReference>
<dbReference type="EMBL" id="FPLD01000103">
    <property type="protein sequence ID" value="SGZ13206.1"/>
    <property type="molecule type" value="Genomic_DNA"/>
</dbReference>
<dbReference type="HOGENOM" id="CLU_1480470_0_0_6"/>
<name>A0A090K8N5_9GAMM</name>
<organism evidence="1 2">
    <name type="scientific">Moritella viscosa</name>
    <dbReference type="NCBI Taxonomy" id="80854"/>
    <lineage>
        <taxon>Bacteria</taxon>
        <taxon>Pseudomonadati</taxon>
        <taxon>Pseudomonadota</taxon>
        <taxon>Gammaproteobacteria</taxon>
        <taxon>Alteromonadales</taxon>
        <taxon>Moritellaceae</taxon>
        <taxon>Moritella</taxon>
    </lineage>
</organism>
<dbReference type="RefSeq" id="WP_244536373.1">
    <property type="nucleotide sequence ID" value="NZ_CAWRBC010000099.1"/>
</dbReference>
<protein>
    <submittedName>
        <fullName evidence="1">Uncharacterized protein</fullName>
    </submittedName>
</protein>
<dbReference type="KEGG" id="mvs:MVIS_2239"/>
<accession>A0A090K8N5</accession>
<sequence length="182" mass="20695">MMKLKFLAPLLLPLTIAACTNTYQDANAEQFQDMISIKQTWEGKRLTGPTITLEPQAGTSKALFRADAYMYGRESKNEKHQINTRVNLLVKHTDFGFEYEFVSLNGQTSVAIKQERATFRTCDELCVYDQMFSFSLPKDLGNDDLTIRLQEKPGSNHGPLITLPTEYLTGYQQLQNEIKTSN</sequence>